<feature type="chain" id="PRO_5012752237" description="3-keto-alpha-glucoside-1,2-lyase/3-keto-2-hydroxy-glucal hydratase domain-containing protein" evidence="1">
    <location>
        <begin position="22"/>
        <end position="290"/>
    </location>
</feature>
<dbReference type="EMBL" id="MBTF01000010">
    <property type="protein sequence ID" value="OOQ60061.1"/>
    <property type="molecule type" value="Genomic_DNA"/>
</dbReference>
<dbReference type="Pfam" id="PF06439">
    <property type="entry name" value="3keto-disac_hyd"/>
    <property type="match status" value="1"/>
</dbReference>
<dbReference type="AlphaFoldDB" id="A0A1S9PGI2"/>
<evidence type="ECO:0000313" key="3">
    <source>
        <dbReference type="EMBL" id="OOQ60061.1"/>
    </source>
</evidence>
<reference evidence="3 4" key="1">
    <citation type="submission" date="2016-07" db="EMBL/GenBank/DDBJ databases">
        <title>Genomic analysis of zinc-resistant bacterium Mucilaginibacter pedocola TBZ30.</title>
        <authorList>
            <person name="Huang J."/>
            <person name="Tang J."/>
        </authorList>
    </citation>
    <scope>NUCLEOTIDE SEQUENCE [LARGE SCALE GENOMIC DNA]</scope>
    <source>
        <strain evidence="3 4">TBZ30</strain>
    </source>
</reference>
<comment type="caution">
    <text evidence="3">The sequence shown here is derived from an EMBL/GenBank/DDBJ whole genome shotgun (WGS) entry which is preliminary data.</text>
</comment>
<dbReference type="InterPro" id="IPR010496">
    <property type="entry name" value="AL/BT2_dom"/>
</dbReference>
<protein>
    <recommendedName>
        <fullName evidence="2">3-keto-alpha-glucoside-1,2-lyase/3-keto-2-hydroxy-glucal hydratase domain-containing protein</fullName>
    </recommendedName>
</protein>
<accession>A0A1S9PGI2</accession>
<evidence type="ECO:0000313" key="4">
    <source>
        <dbReference type="Proteomes" id="UP000189739"/>
    </source>
</evidence>
<dbReference type="GO" id="GO:0016787">
    <property type="term" value="F:hydrolase activity"/>
    <property type="evidence" value="ECO:0007669"/>
    <property type="project" value="InterPro"/>
</dbReference>
<dbReference type="OrthoDB" id="259356at2"/>
<dbReference type="STRING" id="1792845.BC343_27420"/>
<dbReference type="Proteomes" id="UP000189739">
    <property type="component" value="Unassembled WGS sequence"/>
</dbReference>
<sequence length="290" mass="32914">MKRVYLLSLLILLSATQFSMRAPSEWEPLLDKNLSKWENYLSYRHKNGYNGKVPTDANGKEIAPIGYNKDSFGVFSVLNEPGGPVLRVSGEVYGCLYTKQAYKNYHLKLQVKWGKDKYEPRKDLLKDSGILYHSQGEAGAEYWRSWMLSQEFQIMEGHMGDFWCQASSAIDIRSYPPEGVMSAIADQSQPFRPFKKGGNYYCMRSENAEKPAGEWNTIELICFEGKSLHIVNGKVVMVLQNSRYTNADGTETALDNGKIQVQSEAAEVFYRGIQIKPLTALPAQYAKLFQ</sequence>
<organism evidence="3 4">
    <name type="scientific">Mucilaginibacter pedocola</name>
    <dbReference type="NCBI Taxonomy" id="1792845"/>
    <lineage>
        <taxon>Bacteria</taxon>
        <taxon>Pseudomonadati</taxon>
        <taxon>Bacteroidota</taxon>
        <taxon>Sphingobacteriia</taxon>
        <taxon>Sphingobacteriales</taxon>
        <taxon>Sphingobacteriaceae</taxon>
        <taxon>Mucilaginibacter</taxon>
    </lineage>
</organism>
<proteinExistence type="predicted"/>
<dbReference type="RefSeq" id="WP_078348033.1">
    <property type="nucleotide sequence ID" value="NZ_MBTF01000010.1"/>
</dbReference>
<feature type="signal peptide" evidence="1">
    <location>
        <begin position="1"/>
        <end position="21"/>
    </location>
</feature>
<evidence type="ECO:0000259" key="2">
    <source>
        <dbReference type="Pfam" id="PF06439"/>
    </source>
</evidence>
<gene>
    <name evidence="3" type="ORF">BC343_27420</name>
</gene>
<evidence type="ECO:0000256" key="1">
    <source>
        <dbReference type="SAM" id="SignalP"/>
    </source>
</evidence>
<keyword evidence="4" id="KW-1185">Reference proteome</keyword>
<name>A0A1S9PGI2_9SPHI</name>
<keyword evidence="1" id="KW-0732">Signal</keyword>
<feature type="domain" description="3-keto-alpha-glucoside-1,2-lyase/3-keto-2-hydroxy-glucal hydratase" evidence="2">
    <location>
        <begin position="25"/>
        <end position="276"/>
    </location>
</feature>
<dbReference type="Gene3D" id="2.60.120.560">
    <property type="entry name" value="Exo-inulinase, domain 1"/>
    <property type="match status" value="1"/>
</dbReference>